<dbReference type="EMBL" id="CACRXK020004614">
    <property type="protein sequence ID" value="CAB4003377.1"/>
    <property type="molecule type" value="Genomic_DNA"/>
</dbReference>
<gene>
    <name evidence="1" type="ORF">PACLA_8A037295</name>
</gene>
<dbReference type="AlphaFoldDB" id="A0A6S7HIG5"/>
<proteinExistence type="predicted"/>
<comment type="caution">
    <text evidence="1">The sequence shown here is derived from an EMBL/GenBank/DDBJ whole genome shotgun (WGS) entry which is preliminary data.</text>
</comment>
<organism evidence="1 2">
    <name type="scientific">Paramuricea clavata</name>
    <name type="common">Red gorgonian</name>
    <name type="synonym">Violescent sea-whip</name>
    <dbReference type="NCBI Taxonomy" id="317549"/>
    <lineage>
        <taxon>Eukaryota</taxon>
        <taxon>Metazoa</taxon>
        <taxon>Cnidaria</taxon>
        <taxon>Anthozoa</taxon>
        <taxon>Octocorallia</taxon>
        <taxon>Malacalcyonacea</taxon>
        <taxon>Plexauridae</taxon>
        <taxon>Paramuricea</taxon>
    </lineage>
</organism>
<evidence type="ECO:0000313" key="2">
    <source>
        <dbReference type="Proteomes" id="UP001152795"/>
    </source>
</evidence>
<accession>A0A6S7HIG5</accession>
<reference evidence="1" key="1">
    <citation type="submission" date="2020-04" db="EMBL/GenBank/DDBJ databases">
        <authorList>
            <person name="Alioto T."/>
            <person name="Alioto T."/>
            <person name="Gomez Garrido J."/>
        </authorList>
    </citation>
    <scope>NUCLEOTIDE SEQUENCE</scope>
    <source>
        <strain evidence="1">A484AB</strain>
    </source>
</reference>
<keyword evidence="2" id="KW-1185">Reference proteome</keyword>
<dbReference type="Proteomes" id="UP001152795">
    <property type="component" value="Unassembled WGS sequence"/>
</dbReference>
<evidence type="ECO:0000313" key="1">
    <source>
        <dbReference type="EMBL" id="CAB4003377.1"/>
    </source>
</evidence>
<protein>
    <submittedName>
        <fullName evidence="1">Uncharacterized protein</fullName>
    </submittedName>
</protein>
<name>A0A6S7HIG5_PARCT</name>
<sequence length="51" mass="5696">MYDVHLSGKNKVEVYAIATDNLHSNHSNGGRCDQNKRVDTLCSLTFNDNLS</sequence>